<gene>
    <name evidence="8" type="ORF">GRI58_07790</name>
</gene>
<evidence type="ECO:0000313" key="9">
    <source>
        <dbReference type="Proteomes" id="UP000439780"/>
    </source>
</evidence>
<dbReference type="InterPro" id="IPR007156">
    <property type="entry name" value="MamQ_LemA"/>
</dbReference>
<evidence type="ECO:0000256" key="4">
    <source>
        <dbReference type="ARBA" id="ARBA00022989"/>
    </source>
</evidence>
<keyword evidence="7" id="KW-0732">Signal</keyword>
<evidence type="ECO:0000256" key="7">
    <source>
        <dbReference type="SAM" id="SignalP"/>
    </source>
</evidence>
<dbReference type="PANTHER" id="PTHR34478">
    <property type="entry name" value="PROTEIN LEMA"/>
    <property type="match status" value="1"/>
</dbReference>
<evidence type="ECO:0000313" key="8">
    <source>
        <dbReference type="EMBL" id="MXP28721.1"/>
    </source>
</evidence>
<name>A0A845AII3_9SPHN</name>
<keyword evidence="5" id="KW-0472">Membrane</keyword>
<keyword evidence="3" id="KW-0812">Transmembrane</keyword>
<comment type="subcellular location">
    <subcellularLocation>
        <location evidence="1">Membrane</location>
        <topology evidence="1">Single-pass membrane protein</topology>
    </subcellularLocation>
</comment>
<dbReference type="Gene3D" id="1.20.1440.20">
    <property type="entry name" value="LemA-like domain"/>
    <property type="match status" value="1"/>
</dbReference>
<accession>A0A845AII3</accession>
<evidence type="ECO:0000256" key="6">
    <source>
        <dbReference type="SAM" id="MobiDB-lite"/>
    </source>
</evidence>
<feature type="signal peptide" evidence="7">
    <location>
        <begin position="1"/>
        <end position="23"/>
    </location>
</feature>
<keyword evidence="9" id="KW-1185">Reference proteome</keyword>
<dbReference type="SUPFAM" id="SSF140478">
    <property type="entry name" value="LemA-like"/>
    <property type="match status" value="1"/>
</dbReference>
<reference evidence="8 9" key="1">
    <citation type="submission" date="2019-12" db="EMBL/GenBank/DDBJ databases">
        <title>Genomic-based taxomic classification of the family Erythrobacteraceae.</title>
        <authorList>
            <person name="Xu L."/>
        </authorList>
    </citation>
    <scope>NUCLEOTIDE SEQUENCE [LARGE SCALE GENOMIC DNA]</scope>
    <source>
        <strain evidence="8 9">KEMB 9005-328</strain>
    </source>
</reference>
<dbReference type="GO" id="GO:0016020">
    <property type="term" value="C:membrane"/>
    <property type="evidence" value="ECO:0007669"/>
    <property type="project" value="UniProtKB-SubCell"/>
</dbReference>
<proteinExistence type="inferred from homology"/>
<organism evidence="8 9">
    <name type="scientific">Qipengyuania algicida</name>
    <dbReference type="NCBI Taxonomy" id="1836209"/>
    <lineage>
        <taxon>Bacteria</taxon>
        <taxon>Pseudomonadati</taxon>
        <taxon>Pseudomonadota</taxon>
        <taxon>Alphaproteobacteria</taxon>
        <taxon>Sphingomonadales</taxon>
        <taxon>Erythrobacteraceae</taxon>
        <taxon>Qipengyuania</taxon>
    </lineage>
</organism>
<feature type="compositionally biased region" description="Low complexity" evidence="6">
    <location>
        <begin position="200"/>
        <end position="231"/>
    </location>
</feature>
<dbReference type="OrthoDB" id="9804152at2"/>
<protein>
    <submittedName>
        <fullName evidence="8">LemA family protein</fullName>
    </submittedName>
</protein>
<dbReference type="PANTHER" id="PTHR34478:SF2">
    <property type="entry name" value="MEMBRANE PROTEIN"/>
    <property type="match status" value="1"/>
</dbReference>
<comment type="caution">
    <text evidence="8">The sequence shown here is derived from an EMBL/GenBank/DDBJ whole genome shotgun (WGS) entry which is preliminary data.</text>
</comment>
<dbReference type="PROSITE" id="PS51257">
    <property type="entry name" value="PROKAR_LIPOPROTEIN"/>
    <property type="match status" value="1"/>
</dbReference>
<evidence type="ECO:0000256" key="2">
    <source>
        <dbReference type="ARBA" id="ARBA00008854"/>
    </source>
</evidence>
<feature type="chain" id="PRO_5032911474" evidence="7">
    <location>
        <begin position="24"/>
        <end position="231"/>
    </location>
</feature>
<evidence type="ECO:0000256" key="1">
    <source>
        <dbReference type="ARBA" id="ARBA00004167"/>
    </source>
</evidence>
<dbReference type="InterPro" id="IPR023353">
    <property type="entry name" value="LemA-like_dom_sf"/>
</dbReference>
<dbReference type="AlphaFoldDB" id="A0A845AII3"/>
<sequence length="231" mass="24417">MSMTRLSAIRTAMIACFALALSACGINSVPEKQEAAKAAWANVQSAYQRRADLVPNLVASVKAAAQSETTILTNVTNARARATSINVTTDDLSNPAEFKKFQDAQNQLTQALGQLRTVVENYPQLQSQARFADLMTALEGSENRIDTARVRYNEAVQDYNTTIRTFPDAIGAKLIHGAKPMVPFEASAGAQNAPNVNFGDMGAQPAPAPAMPGANDNATATPSATATSATN</sequence>
<dbReference type="Pfam" id="PF04011">
    <property type="entry name" value="LemA"/>
    <property type="match status" value="1"/>
</dbReference>
<keyword evidence="4" id="KW-1133">Transmembrane helix</keyword>
<dbReference type="EMBL" id="WTYA01000005">
    <property type="protein sequence ID" value="MXP28721.1"/>
    <property type="molecule type" value="Genomic_DNA"/>
</dbReference>
<evidence type="ECO:0000256" key="5">
    <source>
        <dbReference type="ARBA" id="ARBA00023136"/>
    </source>
</evidence>
<dbReference type="Proteomes" id="UP000439780">
    <property type="component" value="Unassembled WGS sequence"/>
</dbReference>
<feature type="region of interest" description="Disordered" evidence="6">
    <location>
        <begin position="195"/>
        <end position="231"/>
    </location>
</feature>
<evidence type="ECO:0000256" key="3">
    <source>
        <dbReference type="ARBA" id="ARBA00022692"/>
    </source>
</evidence>
<comment type="similarity">
    <text evidence="2">Belongs to the LemA family.</text>
</comment>